<dbReference type="PANTHER" id="PTHR43845:SF1">
    <property type="entry name" value="BLR5969 PROTEIN"/>
    <property type="match status" value="1"/>
</dbReference>
<reference evidence="2" key="1">
    <citation type="journal article" date="2014" name="Front. Microbiol.">
        <title>High frequency of phylogenetically diverse reductive dehalogenase-homologous genes in deep subseafloor sedimentary metagenomes.</title>
        <authorList>
            <person name="Kawai M."/>
            <person name="Futagami T."/>
            <person name="Toyoda A."/>
            <person name="Takaki Y."/>
            <person name="Nishi S."/>
            <person name="Hori S."/>
            <person name="Arai W."/>
            <person name="Tsubouchi T."/>
            <person name="Morono Y."/>
            <person name="Uchiyama I."/>
            <person name="Ito T."/>
            <person name="Fujiyama A."/>
            <person name="Inagaki F."/>
            <person name="Takami H."/>
        </authorList>
    </citation>
    <scope>NUCLEOTIDE SEQUENCE</scope>
    <source>
        <strain evidence="2">Expedition CK06-06</strain>
    </source>
</reference>
<sequence length="175" mass="19461">QKSGMHFMDEYIIEIVDPATGKQLGPNEVGEVVVTPVHNETWGLVRFGTGDLSSYITEACPCGRTANKLMAVLGRTGDAVKVRGMFVVARQVEQVFDGFGQVARFQILVGRRAQRDELTLRVELKGEGVDKTRLADEINKRFQSLCLVRTDEVEFVAPGAIPEDGKPIIDQRKWE</sequence>
<dbReference type="SUPFAM" id="SSF56801">
    <property type="entry name" value="Acetyl-CoA synthetase-like"/>
    <property type="match status" value="1"/>
</dbReference>
<name>X1QZ16_9ZZZZ</name>
<dbReference type="InterPro" id="IPR045851">
    <property type="entry name" value="AMP-bd_C_sf"/>
</dbReference>
<proteinExistence type="predicted"/>
<accession>X1QZ16</accession>
<protein>
    <recommendedName>
        <fullName evidence="1">AMP-dependent ligase C-terminal domain-containing protein</fullName>
    </recommendedName>
</protein>
<dbReference type="InterPro" id="IPR028154">
    <property type="entry name" value="AMP-dep_Lig_C"/>
</dbReference>
<gene>
    <name evidence="2" type="ORF">S12H4_22148</name>
</gene>
<comment type="caution">
    <text evidence="2">The sequence shown here is derived from an EMBL/GenBank/DDBJ whole genome shotgun (WGS) entry which is preliminary data.</text>
</comment>
<dbReference type="Gene3D" id="3.30.300.30">
    <property type="match status" value="1"/>
</dbReference>
<organism evidence="2">
    <name type="scientific">marine sediment metagenome</name>
    <dbReference type="NCBI Taxonomy" id="412755"/>
    <lineage>
        <taxon>unclassified sequences</taxon>
        <taxon>metagenomes</taxon>
        <taxon>ecological metagenomes</taxon>
    </lineage>
</organism>
<dbReference type="Pfam" id="PF14535">
    <property type="entry name" value="AMP-binding_C_2"/>
    <property type="match status" value="1"/>
</dbReference>
<dbReference type="PANTHER" id="PTHR43845">
    <property type="entry name" value="BLR5969 PROTEIN"/>
    <property type="match status" value="1"/>
</dbReference>
<dbReference type="EMBL" id="BARW01011498">
    <property type="protein sequence ID" value="GAI73817.1"/>
    <property type="molecule type" value="Genomic_DNA"/>
</dbReference>
<evidence type="ECO:0000313" key="2">
    <source>
        <dbReference type="EMBL" id="GAI73817.1"/>
    </source>
</evidence>
<feature type="domain" description="AMP-dependent ligase C-terminal" evidence="1">
    <location>
        <begin position="90"/>
        <end position="165"/>
    </location>
</feature>
<dbReference type="Gene3D" id="3.40.50.12780">
    <property type="entry name" value="N-terminal domain of ligase-like"/>
    <property type="match status" value="1"/>
</dbReference>
<feature type="non-terminal residue" evidence="2">
    <location>
        <position position="1"/>
    </location>
</feature>
<dbReference type="AlphaFoldDB" id="X1QZ16"/>
<dbReference type="InterPro" id="IPR042099">
    <property type="entry name" value="ANL_N_sf"/>
</dbReference>
<evidence type="ECO:0000259" key="1">
    <source>
        <dbReference type="Pfam" id="PF14535"/>
    </source>
</evidence>